<dbReference type="InterPro" id="IPR024909">
    <property type="entry name" value="Cys-tRNA/MSH_ligase"/>
</dbReference>
<reference evidence="5" key="1">
    <citation type="submission" date="2018-05" db="EMBL/GenBank/DDBJ databases">
        <authorList>
            <person name="Lanie J.A."/>
            <person name="Ng W.-L."/>
            <person name="Kazmierczak K.M."/>
            <person name="Andrzejewski T.M."/>
            <person name="Davidsen T.M."/>
            <person name="Wayne K.J."/>
            <person name="Tettelin H."/>
            <person name="Glass J.I."/>
            <person name="Rusch D."/>
            <person name="Podicherti R."/>
            <person name="Tsui H.-C.T."/>
            <person name="Winkler M.E."/>
        </authorList>
    </citation>
    <scope>NUCLEOTIDE SEQUENCE</scope>
</reference>
<dbReference type="SUPFAM" id="SSF52374">
    <property type="entry name" value="Nucleotidylyl transferase"/>
    <property type="match status" value="1"/>
</dbReference>
<keyword evidence="3" id="KW-0067">ATP-binding</keyword>
<dbReference type="GO" id="GO:0005524">
    <property type="term" value="F:ATP binding"/>
    <property type="evidence" value="ECO:0007669"/>
    <property type="project" value="UniProtKB-KW"/>
</dbReference>
<evidence type="ECO:0000256" key="2">
    <source>
        <dbReference type="ARBA" id="ARBA00022741"/>
    </source>
</evidence>
<evidence type="ECO:0000313" key="5">
    <source>
        <dbReference type="EMBL" id="SVD16744.1"/>
    </source>
</evidence>
<dbReference type="GO" id="GO:0006423">
    <property type="term" value="P:cysteinyl-tRNA aminoacylation"/>
    <property type="evidence" value="ECO:0007669"/>
    <property type="project" value="TreeGrafter"/>
</dbReference>
<dbReference type="Pfam" id="PF01406">
    <property type="entry name" value="tRNA-synt_1e"/>
    <property type="match status" value="1"/>
</dbReference>
<gene>
    <name evidence="5" type="ORF">METZ01_LOCUS369598</name>
</gene>
<name>A0A382T3K5_9ZZZZ</name>
<accession>A0A382T3K5</accession>
<dbReference type="InterPro" id="IPR032678">
    <property type="entry name" value="tRNA-synt_1_cat_dom"/>
</dbReference>
<proteinExistence type="predicted"/>
<dbReference type="Gene3D" id="3.40.50.620">
    <property type="entry name" value="HUPs"/>
    <property type="match status" value="1"/>
</dbReference>
<dbReference type="PANTHER" id="PTHR10890">
    <property type="entry name" value="CYSTEINYL-TRNA SYNTHETASE"/>
    <property type="match status" value="1"/>
</dbReference>
<dbReference type="GO" id="GO:0005737">
    <property type="term" value="C:cytoplasm"/>
    <property type="evidence" value="ECO:0007669"/>
    <property type="project" value="TreeGrafter"/>
</dbReference>
<evidence type="ECO:0000259" key="4">
    <source>
        <dbReference type="Pfam" id="PF01406"/>
    </source>
</evidence>
<keyword evidence="1" id="KW-0436">Ligase</keyword>
<feature type="non-terminal residue" evidence="5">
    <location>
        <position position="219"/>
    </location>
</feature>
<organism evidence="5">
    <name type="scientific">marine metagenome</name>
    <dbReference type="NCBI Taxonomy" id="408172"/>
    <lineage>
        <taxon>unclassified sequences</taxon>
        <taxon>metagenomes</taxon>
        <taxon>ecological metagenomes</taxon>
    </lineage>
</organism>
<dbReference type="AlphaFoldDB" id="A0A382T3K5"/>
<evidence type="ECO:0000256" key="1">
    <source>
        <dbReference type="ARBA" id="ARBA00022598"/>
    </source>
</evidence>
<dbReference type="InterPro" id="IPR014729">
    <property type="entry name" value="Rossmann-like_a/b/a_fold"/>
</dbReference>
<feature type="domain" description="tRNA synthetases class I catalytic" evidence="4">
    <location>
        <begin position="20"/>
        <end position="219"/>
    </location>
</feature>
<dbReference type="GO" id="GO:0004817">
    <property type="term" value="F:cysteine-tRNA ligase activity"/>
    <property type="evidence" value="ECO:0007669"/>
    <property type="project" value="TreeGrafter"/>
</dbReference>
<dbReference type="PANTHER" id="PTHR10890:SF3">
    <property type="entry name" value="CYSTEINE--TRNA LIGASE, CYTOPLASMIC"/>
    <property type="match status" value="1"/>
</dbReference>
<keyword evidence="2" id="KW-0547">Nucleotide-binding</keyword>
<evidence type="ECO:0000256" key="3">
    <source>
        <dbReference type="ARBA" id="ARBA00022840"/>
    </source>
</evidence>
<dbReference type="PRINTS" id="PR00983">
    <property type="entry name" value="TRNASYNTHCYS"/>
</dbReference>
<protein>
    <recommendedName>
        <fullName evidence="4">tRNA synthetases class I catalytic domain-containing protein</fullName>
    </recommendedName>
</protein>
<sequence length="219" mass="24964">MIQIYNSLTRSKEEFAPLGDEVKIYVCGVTVYDDSHLGHALSSIVFDVLTRYLEYRGFKVRKVQNFTDVDDKIINRAREDGISTEEVTDKYIRSFFQSIDGLNVQRATVHPRATEDMPEIIDLICRLVDGGSAYASNGSVYYRVRDKSDYGKLSGQNIDEMLESSRIEIEEGKEDPSDFALWKAVKPDEPQWESPWGPGRPGWHIECSAMAFKHLGEQI</sequence>
<dbReference type="EMBL" id="UINC01133672">
    <property type="protein sequence ID" value="SVD16744.1"/>
    <property type="molecule type" value="Genomic_DNA"/>
</dbReference>